<evidence type="ECO:0000256" key="1">
    <source>
        <dbReference type="SAM" id="Phobius"/>
    </source>
</evidence>
<dbReference type="EMBL" id="LHUR01000011">
    <property type="protein sequence ID" value="KOA20916.1"/>
    <property type="molecule type" value="Genomic_DNA"/>
</dbReference>
<feature type="transmembrane region" description="Helical" evidence="1">
    <location>
        <begin position="34"/>
        <end position="57"/>
    </location>
</feature>
<protein>
    <submittedName>
        <fullName evidence="2">Uncharacterized protein</fullName>
    </submittedName>
</protein>
<organism evidence="2 3">
    <name type="scientific">Clostridium homopropionicum DSM 5847</name>
    <dbReference type="NCBI Taxonomy" id="1121318"/>
    <lineage>
        <taxon>Bacteria</taxon>
        <taxon>Bacillati</taxon>
        <taxon>Bacillota</taxon>
        <taxon>Clostridia</taxon>
        <taxon>Eubacteriales</taxon>
        <taxon>Clostridiaceae</taxon>
        <taxon>Clostridium</taxon>
    </lineage>
</organism>
<gene>
    <name evidence="2" type="ORF">CLHOM_05040</name>
</gene>
<proteinExistence type="predicted"/>
<keyword evidence="1" id="KW-0472">Membrane</keyword>
<keyword evidence="1" id="KW-1133">Transmembrane helix</keyword>
<dbReference type="RefSeq" id="WP_052220101.1">
    <property type="nucleotide sequence ID" value="NZ_LHUR01000011.1"/>
</dbReference>
<comment type="caution">
    <text evidence="2">The sequence shown here is derived from an EMBL/GenBank/DDBJ whole genome shotgun (WGS) entry which is preliminary data.</text>
</comment>
<evidence type="ECO:0000313" key="3">
    <source>
        <dbReference type="Proteomes" id="UP000037043"/>
    </source>
</evidence>
<dbReference type="AlphaFoldDB" id="A0A0L6ZD60"/>
<dbReference type="Proteomes" id="UP000037043">
    <property type="component" value="Unassembled WGS sequence"/>
</dbReference>
<sequence>MNLLSLIVISMVGEALWETLKMTWQKGKLCKDRIGALIIGIFLAFTTGTDIFSYIGINTIIPYSGVILTGILISRGANFTHDLVSAVSNVYQKTK</sequence>
<dbReference type="PATRIC" id="fig|1121318.3.peg.507"/>
<evidence type="ECO:0000313" key="2">
    <source>
        <dbReference type="EMBL" id="KOA20916.1"/>
    </source>
</evidence>
<keyword evidence="3" id="KW-1185">Reference proteome</keyword>
<accession>A0A0L6ZD60</accession>
<keyword evidence="1" id="KW-0812">Transmembrane</keyword>
<name>A0A0L6ZD60_9CLOT</name>
<reference evidence="3" key="1">
    <citation type="submission" date="2015-08" db="EMBL/GenBank/DDBJ databases">
        <title>Genome sequence of the strict anaerobe Clostridium homopropionicum LuHBu1 (DSM 5847T).</title>
        <authorList>
            <person name="Poehlein A."/>
            <person name="Beck M."/>
            <person name="Schiel-Bengelsdorf B."/>
            <person name="Bengelsdorf F.R."/>
            <person name="Daniel R."/>
            <person name="Duerre P."/>
        </authorList>
    </citation>
    <scope>NUCLEOTIDE SEQUENCE [LARGE SCALE GENOMIC DNA]</scope>
    <source>
        <strain evidence="3">DSM 5847</strain>
    </source>
</reference>
<dbReference type="STRING" id="36844.SAMN04488501_104216"/>